<protein>
    <submittedName>
        <fullName evidence="1">Uncharacterized protein</fullName>
    </submittedName>
</protein>
<organism evidence="1 2">
    <name type="scientific">Aliivibrio fischeri</name>
    <name type="common">Vibrio fischeri</name>
    <dbReference type="NCBI Taxonomy" id="668"/>
    <lineage>
        <taxon>Bacteria</taxon>
        <taxon>Pseudomonadati</taxon>
        <taxon>Pseudomonadota</taxon>
        <taxon>Gammaproteobacteria</taxon>
        <taxon>Vibrionales</taxon>
        <taxon>Vibrionaceae</taxon>
        <taxon>Aliivibrio</taxon>
    </lineage>
</organism>
<evidence type="ECO:0000313" key="2">
    <source>
        <dbReference type="Proteomes" id="UP000321787"/>
    </source>
</evidence>
<gene>
    <name evidence="1" type="ORF">AFI02nite_26980</name>
</gene>
<reference evidence="1 2" key="1">
    <citation type="submission" date="2019-07" db="EMBL/GenBank/DDBJ databases">
        <title>Whole genome shotgun sequence of Aliivibrio fischeri NBRC 101058.</title>
        <authorList>
            <person name="Hosoyama A."/>
            <person name="Uohara A."/>
            <person name="Ohji S."/>
            <person name="Ichikawa N."/>
        </authorList>
    </citation>
    <scope>NUCLEOTIDE SEQUENCE [LARGE SCALE GENOMIC DNA]</scope>
    <source>
        <strain evidence="1 2">NBRC 101058</strain>
    </source>
</reference>
<comment type="caution">
    <text evidence="1">The sequence shown here is derived from an EMBL/GenBank/DDBJ whole genome shotgun (WGS) entry which is preliminary data.</text>
</comment>
<evidence type="ECO:0000313" key="1">
    <source>
        <dbReference type="EMBL" id="GEK14662.1"/>
    </source>
</evidence>
<sequence>MTTKIKRFLIATAILMNTQATFSAEEKVEQLGLFTNVGSACPFTIDQVYNAVEGEFVRARVKPSDNLLFNLNISVSCIAITNQAGNKTGYAVSYDIRYGTKMEGETNVLIETPQYGSMLVGGDGAGSSLFFINAIKNSTSSALTDFLKMTME</sequence>
<accession>A0A510UJ45</accession>
<dbReference type="EMBL" id="BJTZ01000018">
    <property type="protein sequence ID" value="GEK14662.1"/>
    <property type="molecule type" value="Genomic_DNA"/>
</dbReference>
<dbReference type="Proteomes" id="UP000321787">
    <property type="component" value="Unassembled WGS sequence"/>
</dbReference>
<proteinExistence type="predicted"/>
<dbReference type="AlphaFoldDB" id="A0A510UJ45"/>
<name>A0A510UJ45_ALIFS</name>
<dbReference type="RefSeq" id="WP_146865048.1">
    <property type="nucleotide sequence ID" value="NZ_BJTZ01000018.1"/>
</dbReference>